<keyword evidence="11" id="KW-0430">Lectin</keyword>
<dbReference type="PANTHER" id="PTHR27007">
    <property type="match status" value="1"/>
</dbReference>
<feature type="region of interest" description="Disordered" evidence="22">
    <location>
        <begin position="341"/>
        <end position="394"/>
    </location>
</feature>
<proteinExistence type="inferred from homology"/>
<evidence type="ECO:0000256" key="4">
    <source>
        <dbReference type="ARBA" id="ARBA00010217"/>
    </source>
</evidence>
<dbReference type="PROSITE" id="PS00108">
    <property type="entry name" value="PROTEIN_KINASE_ST"/>
    <property type="match status" value="1"/>
</dbReference>
<dbReference type="Gene3D" id="1.10.510.10">
    <property type="entry name" value="Transferase(Phosphotransferase) domain 1"/>
    <property type="match status" value="1"/>
</dbReference>
<dbReference type="Pfam" id="PF00069">
    <property type="entry name" value="Pkinase"/>
    <property type="match status" value="1"/>
</dbReference>
<keyword evidence="14 21" id="KW-0067">ATP-binding</keyword>
<evidence type="ECO:0000256" key="3">
    <source>
        <dbReference type="ARBA" id="ARBA00008536"/>
    </source>
</evidence>
<dbReference type="FunFam" id="2.60.120.200:FF:000096">
    <property type="entry name" value="L-type lectin-domain containing receptor kinase V.9"/>
    <property type="match status" value="1"/>
</dbReference>
<dbReference type="InterPro" id="IPR050528">
    <property type="entry name" value="L-type_Lectin-RKs"/>
</dbReference>
<comment type="catalytic activity">
    <reaction evidence="19">
        <text>L-threonyl-[protein] + ATP = O-phospho-L-threonyl-[protein] + ADP + H(+)</text>
        <dbReference type="Rhea" id="RHEA:46608"/>
        <dbReference type="Rhea" id="RHEA-COMP:11060"/>
        <dbReference type="Rhea" id="RHEA-COMP:11605"/>
        <dbReference type="ChEBI" id="CHEBI:15378"/>
        <dbReference type="ChEBI" id="CHEBI:30013"/>
        <dbReference type="ChEBI" id="CHEBI:30616"/>
        <dbReference type="ChEBI" id="CHEBI:61977"/>
        <dbReference type="ChEBI" id="CHEBI:456216"/>
        <dbReference type="EC" id="2.7.11.1"/>
    </reaction>
</comment>
<keyword evidence="6" id="KW-1003">Cell membrane</keyword>
<feature type="transmembrane region" description="Helical" evidence="23">
    <location>
        <begin position="486"/>
        <end position="510"/>
    </location>
</feature>
<evidence type="ECO:0000256" key="19">
    <source>
        <dbReference type="ARBA" id="ARBA00047899"/>
    </source>
</evidence>
<evidence type="ECO:0000256" key="20">
    <source>
        <dbReference type="ARBA" id="ARBA00048679"/>
    </source>
</evidence>
<evidence type="ECO:0000256" key="1">
    <source>
        <dbReference type="ARBA" id="ARBA00004251"/>
    </source>
</evidence>
<evidence type="ECO:0000313" key="25">
    <source>
        <dbReference type="EMBL" id="KAB5520351.1"/>
    </source>
</evidence>
<dbReference type="PROSITE" id="PS50011">
    <property type="entry name" value="PROTEIN_KINASE_DOM"/>
    <property type="match status" value="1"/>
</dbReference>
<dbReference type="GO" id="GO:0004674">
    <property type="term" value="F:protein serine/threonine kinase activity"/>
    <property type="evidence" value="ECO:0007669"/>
    <property type="project" value="UniProtKB-KW"/>
</dbReference>
<comment type="similarity">
    <text evidence="4">In the C-terminal section; belongs to the protein kinase superfamily. Ser/Thr protein kinase family.</text>
</comment>
<keyword evidence="8" id="KW-0808">Transferase</keyword>
<evidence type="ECO:0000256" key="10">
    <source>
        <dbReference type="ARBA" id="ARBA00022729"/>
    </source>
</evidence>
<keyword evidence="17" id="KW-0675">Receptor</keyword>
<evidence type="ECO:0000256" key="5">
    <source>
        <dbReference type="ARBA" id="ARBA00012513"/>
    </source>
</evidence>
<comment type="catalytic activity">
    <reaction evidence="20">
        <text>L-seryl-[protein] + ATP = O-phospho-L-seryl-[protein] + ADP + H(+)</text>
        <dbReference type="Rhea" id="RHEA:17989"/>
        <dbReference type="Rhea" id="RHEA-COMP:9863"/>
        <dbReference type="Rhea" id="RHEA-COMP:11604"/>
        <dbReference type="ChEBI" id="CHEBI:15378"/>
        <dbReference type="ChEBI" id="CHEBI:29999"/>
        <dbReference type="ChEBI" id="CHEBI:30616"/>
        <dbReference type="ChEBI" id="CHEBI:83421"/>
        <dbReference type="ChEBI" id="CHEBI:456216"/>
        <dbReference type="EC" id="2.7.11.1"/>
    </reaction>
</comment>
<keyword evidence="10" id="KW-0732">Signal</keyword>
<dbReference type="CDD" id="cd14066">
    <property type="entry name" value="STKc_IRAK"/>
    <property type="match status" value="1"/>
</dbReference>
<comment type="similarity">
    <text evidence="2">Belongs to the leguminous lectin family.</text>
</comment>
<dbReference type="InterPro" id="IPR000719">
    <property type="entry name" value="Prot_kinase_dom"/>
</dbReference>
<feature type="compositionally biased region" description="Basic and acidic residues" evidence="22">
    <location>
        <begin position="359"/>
        <end position="383"/>
    </location>
</feature>
<sequence length="1164" mass="127009">MAHPQSRAGAMAPFDVKHGHGSRPGNPATPTVEELLQGNSINYNVTSMIEEQVYDSEDSRAIAEEVTRLSPHTTPTICKDHELEYDQSLSQKKSVITKVKEKAKKWRSTLSKKKHNDDDNTTPSWGVSLDDAEDEEDPEYLGAPMYESEMAPERYKETARQNPRAVPVISEAHVLPGSLTCAEDKPVTETVSEEQENEKSPKTLTQTVAEKLVPAYSTVSVGAHAIASKIQSLAISAPETVISETHVLPSSVAGAAEDRPIIGTGSGKQENEKSPKTLTETVAEKLAPAYNTVSVGAHALASKIQSLAISALETPGAAGLDPVEGGRAAEFVAGPTKVELDQVTSDPSRAPVAAASGEQKWDEGVSVKESLIHKSDPGEDDKSPSQVTSQATSPWKTAGNVSVVNKVGDAVDSLLPVQESSQPAVFHSAKNSSSDITISTVAHEGNLIYYRRRKSWKNTSSQLKGEIKISGKAAEMEFWKLFKYHLFSLIFSMAALLRALHFVLALFISLKNLALAQDINQFFYSGFKGANLSLDGIASIHPNGLLELTNASKQQIGQAFFPFPFHFNTLSNNSRSLSFSTNFVFAMVPESPMRGGHGIAFTISPSTDLNGATATQYLGLFNSTTIGLSSNHLLAIELDAVRSPEFGDINDNHVGIDVNNLTSIQSAPASYFSEHGGNEILQLISGDPMQVWIDYDEMDKLLNVTLAPVSITKPRKPLLSTSIDLSLVLLDSMYVGFSSSTGSVSSHHYILGWSFNKSGKAQSLVTSKLPSLPPGRNSSNKPDLRIVIPLITVSVFLIASFATMCIMRNKYEEVREDWEQQYGPQRFLYKDLYKATNGFKDKELLGTGGFGRVYRGELRSSKAEIAVKKISHNSNQGMKEFVAEIASMGRLRHRNLVQLLGYCRRRGELLLVYDYMPNGSLDKFLFCTEKPNLDWPRRYQILRGVGSALLYLHEEWQQVVLHRDVKASNVLLDGDFNGRLGDFGLAKFHDHGSTPQTTNVVGTVGYLAPEITRTGKATTSGDVFAFGTFMLEVACGRRPVESERSPEEVVLVDWVLECWKRGAILGTVDPRLNGNYDVKEVELVLKLGLLCNHRTPEARPSMRQVVQFLDGNATLPGIPVNGAGIGLVPVSNEASRDHVLTIPVSSDDVSSYCFSDCESILSGR</sequence>
<evidence type="ECO:0000256" key="23">
    <source>
        <dbReference type="SAM" id="Phobius"/>
    </source>
</evidence>
<dbReference type="FunFam" id="3.30.200.20:FF:000112">
    <property type="entry name" value="Lectin-domain containing receptor kinase A4.3"/>
    <property type="match status" value="1"/>
</dbReference>
<dbReference type="PROSITE" id="PS00107">
    <property type="entry name" value="PROTEIN_KINASE_ATP"/>
    <property type="match status" value="1"/>
</dbReference>
<evidence type="ECO:0000256" key="14">
    <source>
        <dbReference type="ARBA" id="ARBA00022840"/>
    </source>
</evidence>
<dbReference type="Pfam" id="PF23403">
    <property type="entry name" value="LTI65_LTI78_N"/>
    <property type="match status" value="1"/>
</dbReference>
<evidence type="ECO:0000256" key="22">
    <source>
        <dbReference type="SAM" id="MobiDB-lite"/>
    </source>
</evidence>
<evidence type="ECO:0000256" key="6">
    <source>
        <dbReference type="ARBA" id="ARBA00022475"/>
    </source>
</evidence>
<evidence type="ECO:0000256" key="7">
    <source>
        <dbReference type="ARBA" id="ARBA00022527"/>
    </source>
</evidence>
<comment type="similarity">
    <text evidence="3">In the N-terminal section; belongs to the leguminous lectin family.</text>
</comment>
<dbReference type="InterPro" id="IPR011009">
    <property type="entry name" value="Kinase-like_dom_sf"/>
</dbReference>
<dbReference type="InterPro" id="IPR013320">
    <property type="entry name" value="ConA-like_dom_sf"/>
</dbReference>
<dbReference type="InterPro" id="IPR001220">
    <property type="entry name" value="Legume_lectin_dom"/>
</dbReference>
<feature type="transmembrane region" description="Helical" evidence="23">
    <location>
        <begin position="786"/>
        <end position="807"/>
    </location>
</feature>
<keyword evidence="16 23" id="KW-0472">Membrane</keyword>
<dbReference type="InterPro" id="IPR008271">
    <property type="entry name" value="Ser/Thr_kinase_AS"/>
</dbReference>
<dbReference type="CDD" id="cd06899">
    <property type="entry name" value="lectin_legume_LecRK_Arcelin_ConA"/>
    <property type="match status" value="1"/>
</dbReference>
<dbReference type="InterPro" id="IPR017441">
    <property type="entry name" value="Protein_kinase_ATP_BS"/>
</dbReference>
<evidence type="ECO:0000256" key="11">
    <source>
        <dbReference type="ARBA" id="ARBA00022734"/>
    </source>
</evidence>
<keyword evidence="9 23" id="KW-0812">Transmembrane</keyword>
<reference evidence="26" key="1">
    <citation type="journal article" date="2019" name="Gigascience">
        <title>De novo genome assembly of the endangered Acer yangbiense, a plant species with extremely small populations endemic to Yunnan Province, China.</title>
        <authorList>
            <person name="Yang J."/>
            <person name="Wariss H.M."/>
            <person name="Tao L."/>
            <person name="Zhang R."/>
            <person name="Yun Q."/>
            <person name="Hollingsworth P."/>
            <person name="Dao Z."/>
            <person name="Luo G."/>
            <person name="Guo H."/>
            <person name="Ma Y."/>
            <person name="Sun W."/>
        </authorList>
    </citation>
    <scope>NUCLEOTIDE SEQUENCE [LARGE SCALE GENOMIC DNA]</scope>
    <source>
        <strain evidence="26">cv. br00</strain>
    </source>
</reference>
<dbReference type="AlphaFoldDB" id="A0A5N5JLW6"/>
<keyword evidence="7" id="KW-0723">Serine/threonine-protein kinase</keyword>
<keyword evidence="12 21" id="KW-0547">Nucleotide-binding</keyword>
<evidence type="ECO:0000256" key="21">
    <source>
        <dbReference type="PROSITE-ProRule" id="PRU10141"/>
    </source>
</evidence>
<comment type="caution">
    <text evidence="25">The sequence shown here is derived from an EMBL/GenBank/DDBJ whole genome shotgun (WGS) entry which is preliminary data.</text>
</comment>
<keyword evidence="18" id="KW-0325">Glycoprotein</keyword>
<feature type="compositionally biased region" description="Acidic residues" evidence="22">
    <location>
        <begin position="130"/>
        <end position="139"/>
    </location>
</feature>
<gene>
    <name evidence="25" type="ORF">DKX38_024670</name>
</gene>
<dbReference type="GO" id="GO:0005524">
    <property type="term" value="F:ATP binding"/>
    <property type="evidence" value="ECO:0007669"/>
    <property type="project" value="UniProtKB-UniRule"/>
</dbReference>
<evidence type="ECO:0000313" key="26">
    <source>
        <dbReference type="Proteomes" id="UP000326939"/>
    </source>
</evidence>
<dbReference type="SUPFAM" id="SSF56112">
    <property type="entry name" value="Protein kinase-like (PK-like)"/>
    <property type="match status" value="1"/>
</dbReference>
<accession>A0A5N5JLW6</accession>
<dbReference type="Proteomes" id="UP000326939">
    <property type="component" value="Chromosome 16"/>
</dbReference>
<dbReference type="InterPro" id="IPR056605">
    <property type="entry name" value="LTI65_LTI78_N"/>
</dbReference>
<evidence type="ECO:0000256" key="2">
    <source>
        <dbReference type="ARBA" id="ARBA00007606"/>
    </source>
</evidence>
<dbReference type="EMBL" id="VDCV01000016">
    <property type="protein sequence ID" value="KAB5520351.1"/>
    <property type="molecule type" value="Genomic_DNA"/>
</dbReference>
<dbReference type="Gene3D" id="3.30.200.20">
    <property type="entry name" value="Phosphorylase Kinase, domain 1"/>
    <property type="match status" value="1"/>
</dbReference>
<evidence type="ECO:0000256" key="12">
    <source>
        <dbReference type="ARBA" id="ARBA00022741"/>
    </source>
</evidence>
<comment type="subcellular location">
    <subcellularLocation>
        <location evidence="1">Cell membrane</location>
        <topology evidence="1">Single-pass type I membrane protein</topology>
    </subcellularLocation>
</comment>
<evidence type="ECO:0000256" key="8">
    <source>
        <dbReference type="ARBA" id="ARBA00022679"/>
    </source>
</evidence>
<dbReference type="SUPFAM" id="SSF49899">
    <property type="entry name" value="Concanavalin A-like lectins/glucanases"/>
    <property type="match status" value="1"/>
</dbReference>
<keyword evidence="15 23" id="KW-1133">Transmembrane helix</keyword>
<name>A0A5N5JLW6_9ROSI</name>
<dbReference type="FunFam" id="1.10.510.10:FF:000108">
    <property type="entry name" value="L-type lectin-domain containing receptor kinase S.4"/>
    <property type="match status" value="1"/>
</dbReference>
<dbReference type="EC" id="2.7.11.1" evidence="5"/>
<organism evidence="25 26">
    <name type="scientific">Salix brachista</name>
    <dbReference type="NCBI Taxonomy" id="2182728"/>
    <lineage>
        <taxon>Eukaryota</taxon>
        <taxon>Viridiplantae</taxon>
        <taxon>Streptophyta</taxon>
        <taxon>Embryophyta</taxon>
        <taxon>Tracheophyta</taxon>
        <taxon>Spermatophyta</taxon>
        <taxon>Magnoliopsida</taxon>
        <taxon>eudicotyledons</taxon>
        <taxon>Gunneridae</taxon>
        <taxon>Pentapetalae</taxon>
        <taxon>rosids</taxon>
        <taxon>fabids</taxon>
        <taxon>Malpighiales</taxon>
        <taxon>Salicaceae</taxon>
        <taxon>Saliceae</taxon>
        <taxon>Salix</taxon>
    </lineage>
</organism>
<dbReference type="GO" id="GO:0030246">
    <property type="term" value="F:carbohydrate binding"/>
    <property type="evidence" value="ECO:0007669"/>
    <property type="project" value="UniProtKB-KW"/>
</dbReference>
<evidence type="ECO:0000256" key="17">
    <source>
        <dbReference type="ARBA" id="ARBA00023170"/>
    </source>
</evidence>
<protein>
    <recommendedName>
        <fullName evidence="5">non-specific serine/threonine protein kinase</fullName>
        <ecNumber evidence="5">2.7.11.1</ecNumber>
    </recommendedName>
</protein>
<feature type="region of interest" description="Disordered" evidence="22">
    <location>
        <begin position="106"/>
        <end position="140"/>
    </location>
</feature>
<evidence type="ECO:0000256" key="9">
    <source>
        <dbReference type="ARBA" id="ARBA00022692"/>
    </source>
</evidence>
<evidence type="ECO:0000256" key="18">
    <source>
        <dbReference type="ARBA" id="ARBA00023180"/>
    </source>
</evidence>
<keyword evidence="26" id="KW-1185">Reference proteome</keyword>
<evidence type="ECO:0000256" key="13">
    <source>
        <dbReference type="ARBA" id="ARBA00022777"/>
    </source>
</evidence>
<dbReference type="Gene3D" id="2.60.120.200">
    <property type="match status" value="1"/>
</dbReference>
<evidence type="ECO:0000256" key="15">
    <source>
        <dbReference type="ARBA" id="ARBA00022989"/>
    </source>
</evidence>
<evidence type="ECO:0000259" key="24">
    <source>
        <dbReference type="PROSITE" id="PS50011"/>
    </source>
</evidence>
<dbReference type="GO" id="GO:0005886">
    <property type="term" value="C:plasma membrane"/>
    <property type="evidence" value="ECO:0007669"/>
    <property type="project" value="UniProtKB-SubCell"/>
</dbReference>
<feature type="binding site" evidence="21">
    <location>
        <position position="869"/>
    </location>
    <ligand>
        <name>ATP</name>
        <dbReference type="ChEBI" id="CHEBI:30616"/>
    </ligand>
</feature>
<keyword evidence="13" id="KW-0418">Kinase</keyword>
<dbReference type="SMART" id="SM00220">
    <property type="entry name" value="S_TKc"/>
    <property type="match status" value="1"/>
</dbReference>
<feature type="compositionally biased region" description="Polar residues" evidence="22">
    <location>
        <begin position="384"/>
        <end position="394"/>
    </location>
</feature>
<feature type="region of interest" description="Disordered" evidence="22">
    <location>
        <begin position="1"/>
        <end position="30"/>
    </location>
</feature>
<feature type="domain" description="Protein kinase" evidence="24">
    <location>
        <begin position="839"/>
        <end position="1115"/>
    </location>
</feature>
<dbReference type="Pfam" id="PF00139">
    <property type="entry name" value="Lectin_legB"/>
    <property type="match status" value="1"/>
</dbReference>
<evidence type="ECO:0000256" key="16">
    <source>
        <dbReference type="ARBA" id="ARBA00023136"/>
    </source>
</evidence>